<accession>A0A8G2BHI2</accession>
<dbReference type="FunFam" id="3.10.580.10:FF:000002">
    <property type="entry name" value="Magnesium/cobalt efflux protein CorC"/>
    <property type="match status" value="1"/>
</dbReference>
<keyword evidence="8" id="KW-1185">Reference proteome</keyword>
<feature type="domain" description="CBS" evidence="6">
    <location>
        <begin position="148"/>
        <end position="208"/>
    </location>
</feature>
<evidence type="ECO:0000256" key="4">
    <source>
        <dbReference type="PROSITE-ProRule" id="PRU00703"/>
    </source>
</evidence>
<dbReference type="InterPro" id="IPR044751">
    <property type="entry name" value="Ion_transp-like_CBS"/>
</dbReference>
<dbReference type="Pfam" id="PF00571">
    <property type="entry name" value="CBS"/>
    <property type="match status" value="2"/>
</dbReference>
<proteinExistence type="inferred from homology"/>
<organism evidence="7 8">
    <name type="scientific">Thalassobaculum litoreum DSM 18839</name>
    <dbReference type="NCBI Taxonomy" id="1123362"/>
    <lineage>
        <taxon>Bacteria</taxon>
        <taxon>Pseudomonadati</taxon>
        <taxon>Pseudomonadota</taxon>
        <taxon>Alphaproteobacteria</taxon>
        <taxon>Rhodospirillales</taxon>
        <taxon>Thalassobaculaceae</taxon>
        <taxon>Thalassobaculum</taxon>
    </lineage>
</organism>
<feature type="region of interest" description="Disordered" evidence="5">
    <location>
        <begin position="1"/>
        <end position="20"/>
    </location>
</feature>
<keyword evidence="2" id="KW-0677">Repeat</keyword>
<evidence type="ECO:0000256" key="3">
    <source>
        <dbReference type="ARBA" id="ARBA00023122"/>
    </source>
</evidence>
<dbReference type="InterPro" id="IPR016169">
    <property type="entry name" value="FAD-bd_PCMH_sub2"/>
</dbReference>
<dbReference type="GO" id="GO:0050660">
    <property type="term" value="F:flavin adenine dinucleotide binding"/>
    <property type="evidence" value="ECO:0007669"/>
    <property type="project" value="InterPro"/>
</dbReference>
<name>A0A8G2BHI2_9PROT</name>
<dbReference type="Pfam" id="PF03471">
    <property type="entry name" value="CorC_HlyC"/>
    <property type="match status" value="1"/>
</dbReference>
<evidence type="ECO:0000256" key="5">
    <source>
        <dbReference type="SAM" id="MobiDB-lite"/>
    </source>
</evidence>
<sequence length="306" mass="33362">MSENAAYGNNGNGNGSSDRGPLVEAWRTLMRSVGLGRNGTSAVRASLEELIDENGEDASPIDPHEGAIIRNVLGLRDITAYDVMVPRADIVAVDQATRLTDLSRQMSEVAHSRIPVYRDSLDDVIGMVHIKDVLAHLNRGDDVAAGALAREILIVAPSSRALDLLQEMRMTRRHMALVVDEYGGIDGLITIEDLIEEIVGDIVDEHDTEEGPKLSERSDGTIVADARATVEELEVIAGQFLTDDEREEIDTLGGLVFSLAGRVATRGEVIRHPSGIEFEVMDGDPRRLRRLKVRMVQPNAADRAAE</sequence>
<dbReference type="Proteomes" id="UP000198615">
    <property type="component" value="Unassembled WGS sequence"/>
</dbReference>
<evidence type="ECO:0000313" key="8">
    <source>
        <dbReference type="Proteomes" id="UP000198615"/>
    </source>
</evidence>
<dbReference type="InterPro" id="IPR046342">
    <property type="entry name" value="CBS_dom_sf"/>
</dbReference>
<dbReference type="SUPFAM" id="SSF56176">
    <property type="entry name" value="FAD-binding/transporter-associated domain-like"/>
    <property type="match status" value="1"/>
</dbReference>
<dbReference type="InterPro" id="IPR036318">
    <property type="entry name" value="FAD-bd_PCMH-like_sf"/>
</dbReference>
<dbReference type="GO" id="GO:0005886">
    <property type="term" value="C:plasma membrane"/>
    <property type="evidence" value="ECO:0007669"/>
    <property type="project" value="TreeGrafter"/>
</dbReference>
<dbReference type="InterPro" id="IPR000644">
    <property type="entry name" value="CBS_dom"/>
</dbReference>
<keyword evidence="3 4" id="KW-0129">CBS domain</keyword>
<evidence type="ECO:0000259" key="6">
    <source>
        <dbReference type="PROSITE" id="PS51371"/>
    </source>
</evidence>
<dbReference type="PANTHER" id="PTHR22777:SF27">
    <property type="entry name" value="MAGNESIUM AND COBALT EFFLUX PROTEIN CORC"/>
    <property type="match status" value="1"/>
</dbReference>
<evidence type="ECO:0000313" key="7">
    <source>
        <dbReference type="EMBL" id="SDF75056.1"/>
    </source>
</evidence>
<dbReference type="RefSeq" id="WP_245701958.1">
    <property type="nucleotide sequence ID" value="NZ_FNBW01000006.1"/>
</dbReference>
<dbReference type="Gene3D" id="3.10.580.10">
    <property type="entry name" value="CBS-domain"/>
    <property type="match status" value="1"/>
</dbReference>
<dbReference type="SMART" id="SM01091">
    <property type="entry name" value="CorC_HlyC"/>
    <property type="match status" value="1"/>
</dbReference>
<comment type="caution">
    <text evidence="7">The sequence shown here is derived from an EMBL/GenBank/DDBJ whole genome shotgun (WGS) entry which is preliminary data.</text>
</comment>
<feature type="domain" description="CBS" evidence="6">
    <location>
        <begin position="84"/>
        <end position="143"/>
    </location>
</feature>
<dbReference type="Gene3D" id="3.30.465.10">
    <property type="match status" value="1"/>
</dbReference>
<dbReference type="PANTHER" id="PTHR22777">
    <property type="entry name" value="HEMOLYSIN-RELATED"/>
    <property type="match status" value="1"/>
</dbReference>
<gene>
    <name evidence="7" type="ORF">SAMN05660686_02187</name>
</gene>
<evidence type="ECO:0000256" key="2">
    <source>
        <dbReference type="ARBA" id="ARBA00022737"/>
    </source>
</evidence>
<dbReference type="CDD" id="cd04590">
    <property type="entry name" value="CBS_pair_CorC_HlyC_assoc"/>
    <property type="match status" value="1"/>
</dbReference>
<comment type="similarity">
    <text evidence="1">Belongs to the UPF0053 family. Hemolysin C subfamily.</text>
</comment>
<protein>
    <submittedName>
        <fullName evidence="7">CBS domain-containing protein</fullName>
    </submittedName>
</protein>
<dbReference type="SUPFAM" id="SSF54631">
    <property type="entry name" value="CBS-domain pair"/>
    <property type="match status" value="1"/>
</dbReference>
<reference evidence="7 8" key="1">
    <citation type="submission" date="2016-10" db="EMBL/GenBank/DDBJ databases">
        <authorList>
            <person name="Varghese N."/>
            <person name="Submissions S."/>
        </authorList>
    </citation>
    <scope>NUCLEOTIDE SEQUENCE [LARGE SCALE GENOMIC DNA]</scope>
    <source>
        <strain evidence="7 8">DSM 18839</strain>
    </source>
</reference>
<dbReference type="InterPro" id="IPR005170">
    <property type="entry name" value="Transptr-assoc_dom"/>
</dbReference>
<dbReference type="EMBL" id="FNBW01000006">
    <property type="protein sequence ID" value="SDF75056.1"/>
    <property type="molecule type" value="Genomic_DNA"/>
</dbReference>
<dbReference type="PROSITE" id="PS51371">
    <property type="entry name" value="CBS"/>
    <property type="match status" value="2"/>
</dbReference>
<dbReference type="AlphaFoldDB" id="A0A8G2BHI2"/>
<evidence type="ECO:0000256" key="1">
    <source>
        <dbReference type="ARBA" id="ARBA00006446"/>
    </source>
</evidence>